<gene>
    <name evidence="1" type="ORF">TAV2_LOCUS18390</name>
</gene>
<feature type="non-terminal residue" evidence="1">
    <location>
        <position position="141"/>
    </location>
</feature>
<feature type="non-terminal residue" evidence="1">
    <location>
        <position position="1"/>
    </location>
</feature>
<organism evidence="1 2">
    <name type="scientific">Thlaspi arvense</name>
    <name type="common">Field penny-cress</name>
    <dbReference type="NCBI Taxonomy" id="13288"/>
    <lineage>
        <taxon>Eukaryota</taxon>
        <taxon>Viridiplantae</taxon>
        <taxon>Streptophyta</taxon>
        <taxon>Embryophyta</taxon>
        <taxon>Tracheophyta</taxon>
        <taxon>Spermatophyta</taxon>
        <taxon>Magnoliopsida</taxon>
        <taxon>eudicotyledons</taxon>
        <taxon>Gunneridae</taxon>
        <taxon>Pentapetalae</taxon>
        <taxon>rosids</taxon>
        <taxon>malvids</taxon>
        <taxon>Brassicales</taxon>
        <taxon>Brassicaceae</taxon>
        <taxon>Thlaspideae</taxon>
        <taxon>Thlaspi</taxon>
    </lineage>
</organism>
<reference evidence="1 2" key="1">
    <citation type="submission" date="2022-03" db="EMBL/GenBank/DDBJ databases">
        <authorList>
            <person name="Nunn A."/>
            <person name="Chopra R."/>
            <person name="Nunn A."/>
            <person name="Contreras Garrido A."/>
        </authorList>
    </citation>
    <scope>NUCLEOTIDE SEQUENCE [LARGE SCALE GENOMIC DNA]</scope>
</reference>
<evidence type="ECO:0000313" key="2">
    <source>
        <dbReference type="Proteomes" id="UP000836841"/>
    </source>
</evidence>
<protein>
    <submittedName>
        <fullName evidence="1">Uncharacterized protein</fullName>
    </submittedName>
</protein>
<proteinExistence type="predicted"/>
<keyword evidence="2" id="KW-1185">Reference proteome</keyword>
<dbReference type="EMBL" id="CAJVSB020000853">
    <property type="protein sequence ID" value="CAH2068812.1"/>
    <property type="molecule type" value="Genomic_DNA"/>
</dbReference>
<evidence type="ECO:0000313" key="1">
    <source>
        <dbReference type="EMBL" id="CAH2068812.1"/>
    </source>
</evidence>
<name>A0AAU9SPT1_THLAR</name>
<dbReference type="Proteomes" id="UP000836841">
    <property type="component" value="Unassembled WGS sequence"/>
</dbReference>
<sequence length="141" mass="15424">IERTLSIIWKKLETGSTDDCQSPESVSQSICCAGLLGRQDDISSNFFLPLCGLELCKYGDGQLDECHAAGYTWMALPADSLVDGLNVSRIPLAAECLGPRSLYVYDNGFRMISPDIAMNLLGGDFATYFSRGIVLDLNHQH</sequence>
<accession>A0AAU9SPT1</accession>
<comment type="caution">
    <text evidence="1">The sequence shown here is derived from an EMBL/GenBank/DDBJ whole genome shotgun (WGS) entry which is preliminary data.</text>
</comment>
<dbReference type="AlphaFoldDB" id="A0AAU9SPT1"/>